<comment type="similarity">
    <text evidence="2">Belongs to the glycosyl hydrolase 18 family. Chitinase class V subfamily.</text>
</comment>
<dbReference type="EC" id="1.13.11.52" evidence="5"/>
<evidence type="ECO:0000256" key="1">
    <source>
        <dbReference type="ARBA" id="ARBA00007119"/>
    </source>
</evidence>
<comment type="similarity">
    <text evidence="1 5">Belongs to the indoleamine 2,3-dioxygenase family.</text>
</comment>
<evidence type="ECO:0000259" key="6">
    <source>
        <dbReference type="PROSITE" id="PS51910"/>
    </source>
</evidence>
<evidence type="ECO:0000256" key="2">
    <source>
        <dbReference type="ARBA" id="ARBA00008682"/>
    </source>
</evidence>
<dbReference type="SUPFAM" id="SSF51445">
    <property type="entry name" value="(Trans)glycosidases"/>
    <property type="match status" value="1"/>
</dbReference>
<dbReference type="SMR" id="R0KAK4"/>
<dbReference type="InterPro" id="IPR000898">
    <property type="entry name" value="Indolamine_dOase"/>
</dbReference>
<dbReference type="AlphaFoldDB" id="R0KAK4"/>
<dbReference type="InterPro" id="IPR001223">
    <property type="entry name" value="Glyco_hydro18_cat"/>
</dbReference>
<dbReference type="Gene3D" id="3.20.20.80">
    <property type="entry name" value="Glycosidases"/>
    <property type="match status" value="1"/>
</dbReference>
<gene>
    <name evidence="7" type="ORF">SETTUDRAFT_25278</name>
</gene>
<reference evidence="7 8" key="1">
    <citation type="journal article" date="2012" name="PLoS Pathog.">
        <title>Diverse lifestyles and strategies of plant pathogenesis encoded in the genomes of eighteen Dothideomycetes fungi.</title>
        <authorList>
            <person name="Ohm R.A."/>
            <person name="Feau N."/>
            <person name="Henrissat B."/>
            <person name="Schoch C.L."/>
            <person name="Horwitz B.A."/>
            <person name="Barry K.W."/>
            <person name="Condon B.J."/>
            <person name="Copeland A.C."/>
            <person name="Dhillon B."/>
            <person name="Glaser F."/>
            <person name="Hesse C.N."/>
            <person name="Kosti I."/>
            <person name="LaButti K."/>
            <person name="Lindquist E.A."/>
            <person name="Lucas S."/>
            <person name="Salamov A.A."/>
            <person name="Bradshaw R.E."/>
            <person name="Ciuffetti L."/>
            <person name="Hamelin R.C."/>
            <person name="Kema G.H.J."/>
            <person name="Lawrence C."/>
            <person name="Scott J.A."/>
            <person name="Spatafora J.W."/>
            <person name="Turgeon B.G."/>
            <person name="de Wit P.J.G.M."/>
            <person name="Zhong S."/>
            <person name="Goodwin S.B."/>
            <person name="Grigoriev I.V."/>
        </authorList>
    </citation>
    <scope>NUCLEOTIDE SEQUENCE [LARGE SCALE GENOMIC DNA]</scope>
    <source>
        <strain evidence="8">28A</strain>
    </source>
</reference>
<comment type="catalytic activity">
    <reaction evidence="5">
        <text>L-tryptophan + O2 = N-formyl-L-kynurenine</text>
        <dbReference type="Rhea" id="RHEA:24536"/>
        <dbReference type="ChEBI" id="CHEBI:15379"/>
        <dbReference type="ChEBI" id="CHEBI:57912"/>
        <dbReference type="ChEBI" id="CHEBI:58629"/>
    </reaction>
</comment>
<dbReference type="SUPFAM" id="SSF54556">
    <property type="entry name" value="Chitinase insertion domain"/>
    <property type="match status" value="1"/>
</dbReference>
<dbReference type="GO" id="GO:0020037">
    <property type="term" value="F:heme binding"/>
    <property type="evidence" value="ECO:0007669"/>
    <property type="project" value="UniProtKB-UniRule"/>
</dbReference>
<dbReference type="InterPro" id="IPR037217">
    <property type="entry name" value="Trp/Indoleamine_2_3_dOase-like"/>
</dbReference>
<dbReference type="RefSeq" id="XP_008021806.1">
    <property type="nucleotide sequence ID" value="XM_008023615.1"/>
</dbReference>
<name>R0KAK4_EXST2</name>
<organism evidence="7 8">
    <name type="scientific">Exserohilum turcicum (strain 28A)</name>
    <name type="common">Northern leaf blight fungus</name>
    <name type="synonym">Setosphaeria turcica</name>
    <dbReference type="NCBI Taxonomy" id="671987"/>
    <lineage>
        <taxon>Eukaryota</taxon>
        <taxon>Fungi</taxon>
        <taxon>Dikarya</taxon>
        <taxon>Ascomycota</taxon>
        <taxon>Pezizomycotina</taxon>
        <taxon>Dothideomycetes</taxon>
        <taxon>Pleosporomycetidae</taxon>
        <taxon>Pleosporales</taxon>
        <taxon>Pleosporineae</taxon>
        <taxon>Pleosporaceae</taxon>
        <taxon>Exserohilum</taxon>
    </lineage>
</organism>
<keyword evidence="5" id="KW-0349">Heme</keyword>
<dbReference type="PANTHER" id="PTHR28657:SF5">
    <property type="entry name" value="INDOLEAMINE 2,3-DIOXYGENASE"/>
    <property type="match status" value="1"/>
</dbReference>
<dbReference type="GO" id="GO:0005737">
    <property type="term" value="C:cytoplasm"/>
    <property type="evidence" value="ECO:0007669"/>
    <property type="project" value="TreeGrafter"/>
</dbReference>
<dbReference type="GO" id="GO:0019441">
    <property type="term" value="P:L-tryptophan catabolic process to kynurenine"/>
    <property type="evidence" value="ECO:0007669"/>
    <property type="project" value="UniProtKB-UniRule"/>
</dbReference>
<sequence length="660" mass="74326">MGNGFLPQEQPLQGLDDPYYEPWERLARNLAVSIEKQTFRQLVLEMPLLNMDRLRERREMQRAYVLLSFFTQAWIWQRPEPCEKVPPILSKPYLAVCEALGMVPTATFAAYCLWNWRLRDAKDVMRPENLSTNVSFTGLTDESWFFSISTAIEGLGAQLLHDTMPFVDDMQQLSLAEVLGCAKILTGHVRAMQAMLLRMREGCDPQIFYWKLRPLLAGSANMKSSGLPHGIVYEQEDDTQHYQTFSGGSNAQSSLLQYIDALIGRDDRNSPSGEFMHASYSQQGYTPADVPAHNLTHLIYGFALIKEDGQCDHYDKYSDVEAVFGDDNTALPGNNVFGNVNQILKLKGRHRHLKTIISIGGWRLSETWSAAVSTPERRRRFVDTCMHCMYNFGWDGIDLTWIFPKSVEDANNYVELVKSFREAIDDYATRAKTNKITLSVVAPIHASDFDNMKVKEMDPFVDFWNMMAYGFNGDAPKMSDANHAVHSAPWTVSSTRPSSTPFAVQSALDLYLTSGAISMHKINLGISLYGRAFYNNIGPGHSFGILENDWLPHLFPKKTLPLPGAQEHWDSDAHASYSYDGVKRMMVSYENRRSLSYKIEQAIQNNHVGGLAFWDVTADGADEKSLLACAIDLLGGPNLAGVDTAFNTVHYPLSDKDNVN</sequence>
<dbReference type="EMBL" id="KB908493">
    <property type="protein sequence ID" value="EOA89998.1"/>
    <property type="molecule type" value="Genomic_DNA"/>
</dbReference>
<dbReference type="SUPFAM" id="SSF140959">
    <property type="entry name" value="Indolic compounds 2,3-dioxygenase-like"/>
    <property type="match status" value="1"/>
</dbReference>
<evidence type="ECO:0000256" key="5">
    <source>
        <dbReference type="RuleBase" id="RU369119"/>
    </source>
</evidence>
<dbReference type="GeneID" id="19402893"/>
<keyword evidence="5" id="KW-0223">Dioxygenase</keyword>
<dbReference type="InterPro" id="IPR011583">
    <property type="entry name" value="Chitinase_II/V-like_cat"/>
</dbReference>
<dbReference type="GO" id="GO:0034354">
    <property type="term" value="P:'de novo' NAD+ biosynthetic process from L-tryptophan"/>
    <property type="evidence" value="ECO:0007669"/>
    <property type="project" value="TreeGrafter"/>
</dbReference>
<reference evidence="7 8" key="2">
    <citation type="journal article" date="2013" name="PLoS Genet.">
        <title>Comparative genome structure, secondary metabolite, and effector coding capacity across Cochliobolus pathogens.</title>
        <authorList>
            <person name="Condon B.J."/>
            <person name="Leng Y."/>
            <person name="Wu D."/>
            <person name="Bushley K.E."/>
            <person name="Ohm R.A."/>
            <person name="Otillar R."/>
            <person name="Martin J."/>
            <person name="Schackwitz W."/>
            <person name="Grimwood J."/>
            <person name="MohdZainudin N."/>
            <person name="Xue C."/>
            <person name="Wang R."/>
            <person name="Manning V.A."/>
            <person name="Dhillon B."/>
            <person name="Tu Z.J."/>
            <person name="Steffenson B.J."/>
            <person name="Salamov A."/>
            <person name="Sun H."/>
            <person name="Lowry S."/>
            <person name="LaButti K."/>
            <person name="Han J."/>
            <person name="Copeland A."/>
            <person name="Lindquist E."/>
            <person name="Barry K."/>
            <person name="Schmutz J."/>
            <person name="Baker S.E."/>
            <person name="Ciuffetti L.M."/>
            <person name="Grigoriev I.V."/>
            <person name="Zhong S."/>
            <person name="Turgeon B.G."/>
        </authorList>
    </citation>
    <scope>NUCLEOTIDE SEQUENCE [LARGE SCALE GENOMIC DNA]</scope>
    <source>
        <strain evidence="8">28A</strain>
    </source>
</reference>
<dbReference type="PROSITE" id="PS00876">
    <property type="entry name" value="IDO_1"/>
    <property type="match status" value="1"/>
</dbReference>
<comment type="function">
    <text evidence="5">Produces N-formyl-kynurenine through the oxidation of tryptophan.</text>
</comment>
<dbReference type="InterPro" id="IPR029070">
    <property type="entry name" value="Chitinase_insertion_sf"/>
</dbReference>
<dbReference type="GO" id="GO:0033754">
    <property type="term" value="F:indoleamine 2,3-dioxygenase activity"/>
    <property type="evidence" value="ECO:0007669"/>
    <property type="project" value="UniProtKB-EC"/>
</dbReference>
<accession>R0KAK4</accession>
<keyword evidence="3 5" id="KW-0479">Metal-binding</keyword>
<evidence type="ECO:0000256" key="3">
    <source>
        <dbReference type="ARBA" id="ARBA00022723"/>
    </source>
</evidence>
<dbReference type="SMART" id="SM00636">
    <property type="entry name" value="Glyco_18"/>
    <property type="match status" value="1"/>
</dbReference>
<dbReference type="eggNOG" id="KOG2806">
    <property type="taxonomic scope" value="Eukaryota"/>
</dbReference>
<dbReference type="PROSITE" id="PS51910">
    <property type="entry name" value="GH18_2"/>
    <property type="match status" value="1"/>
</dbReference>
<dbReference type="GO" id="GO:0005975">
    <property type="term" value="P:carbohydrate metabolic process"/>
    <property type="evidence" value="ECO:0007669"/>
    <property type="project" value="InterPro"/>
</dbReference>
<dbReference type="Proteomes" id="UP000016935">
    <property type="component" value="Unassembled WGS sequence"/>
</dbReference>
<keyword evidence="7" id="KW-0378">Hydrolase</keyword>
<evidence type="ECO:0000313" key="8">
    <source>
        <dbReference type="Proteomes" id="UP000016935"/>
    </source>
</evidence>
<dbReference type="STRING" id="671987.R0KAK4"/>
<keyword evidence="5" id="KW-0560">Oxidoreductase</keyword>
<dbReference type="InterPro" id="IPR017853">
    <property type="entry name" value="GH"/>
</dbReference>
<keyword evidence="8" id="KW-1185">Reference proteome</keyword>
<dbReference type="Gene3D" id="3.10.50.10">
    <property type="match status" value="1"/>
</dbReference>
<dbReference type="Pfam" id="PF00704">
    <property type="entry name" value="Glyco_hydro_18"/>
    <property type="match status" value="1"/>
</dbReference>
<dbReference type="Pfam" id="PF01231">
    <property type="entry name" value="IDO"/>
    <property type="match status" value="1"/>
</dbReference>
<dbReference type="GO" id="GO:0046872">
    <property type="term" value="F:metal ion binding"/>
    <property type="evidence" value="ECO:0007669"/>
    <property type="project" value="UniProtKB-UniRule"/>
</dbReference>
<feature type="domain" description="GH18" evidence="6">
    <location>
        <begin position="275"/>
        <end position="637"/>
    </location>
</feature>
<dbReference type="HOGENOM" id="CLU_415708_0_0_1"/>
<evidence type="ECO:0000313" key="7">
    <source>
        <dbReference type="EMBL" id="EOA89998.1"/>
    </source>
</evidence>
<keyword evidence="4 5" id="KW-0408">Iron</keyword>
<proteinExistence type="inferred from homology"/>
<evidence type="ECO:0000256" key="4">
    <source>
        <dbReference type="ARBA" id="ARBA00023004"/>
    </source>
</evidence>
<dbReference type="GO" id="GO:0016787">
    <property type="term" value="F:hydrolase activity"/>
    <property type="evidence" value="ECO:0007669"/>
    <property type="project" value="UniProtKB-KW"/>
</dbReference>
<dbReference type="OrthoDB" id="73875at2759"/>
<dbReference type="PANTHER" id="PTHR28657">
    <property type="entry name" value="INDOLEAMINE 2,3-DIOXYGENASE"/>
    <property type="match status" value="1"/>
</dbReference>
<protein>
    <recommendedName>
        <fullName evidence="5">Indoleamine 2,3-dioxygenase</fullName>
        <ecNumber evidence="5">1.13.11.52</ecNumber>
    </recommendedName>
</protein>
<dbReference type="GO" id="GO:0008061">
    <property type="term" value="F:chitin binding"/>
    <property type="evidence" value="ECO:0007669"/>
    <property type="project" value="InterPro"/>
</dbReference>